<name>A0ABT1KTI0_9ACTN</name>
<reference evidence="3 4" key="1">
    <citation type="submission" date="2022-06" db="EMBL/GenBank/DDBJ databases">
        <authorList>
            <person name="So Y."/>
        </authorList>
    </citation>
    <scope>NUCLEOTIDE SEQUENCE [LARGE SCALE GENOMIC DNA]</scope>
    <source>
        <strain evidence="3 4">STR3</strain>
    </source>
</reference>
<organism evidence="3 4">
    <name type="scientific">Nocardioides pinisoli</name>
    <dbReference type="NCBI Taxonomy" id="2950279"/>
    <lineage>
        <taxon>Bacteria</taxon>
        <taxon>Bacillati</taxon>
        <taxon>Actinomycetota</taxon>
        <taxon>Actinomycetes</taxon>
        <taxon>Propionibacteriales</taxon>
        <taxon>Nocardioidaceae</taxon>
        <taxon>Nocardioides</taxon>
    </lineage>
</organism>
<sequence>MSVDERLRRGLEANATSFHPRGEVRLDRLRRRHRRRRAVAVAALTVVLGSGVSAAWFVAVGGDDGAGGPGRGVEPAAPVPTTPTPSATPSATPGATPGATVPDADWRRTVTRSEARALGVGADFLRDNFGDADRLPLVLSLDGAFYSQSGRYPGGWSVGDRGTVSYDARGRLVLTSTGFGCSGCTVAVAWRIVGGDLRLEDPDGALAAEERLMVVGSWSRQEQ</sequence>
<feature type="compositionally biased region" description="Low complexity" evidence="1">
    <location>
        <begin position="84"/>
        <end position="102"/>
    </location>
</feature>
<evidence type="ECO:0000256" key="1">
    <source>
        <dbReference type="SAM" id="MobiDB-lite"/>
    </source>
</evidence>
<dbReference type="EMBL" id="JANARS010000002">
    <property type="protein sequence ID" value="MCP3421042.1"/>
    <property type="molecule type" value="Genomic_DNA"/>
</dbReference>
<keyword evidence="2" id="KW-0472">Membrane</keyword>
<gene>
    <name evidence="3" type="ORF">NCI01_04475</name>
</gene>
<dbReference type="Proteomes" id="UP001204524">
    <property type="component" value="Unassembled WGS sequence"/>
</dbReference>
<keyword evidence="4" id="KW-1185">Reference proteome</keyword>
<keyword evidence="2" id="KW-0812">Transmembrane</keyword>
<feature type="region of interest" description="Disordered" evidence="1">
    <location>
        <begin position="68"/>
        <end position="107"/>
    </location>
</feature>
<keyword evidence="2" id="KW-1133">Transmembrane helix</keyword>
<dbReference type="RefSeq" id="WP_254180281.1">
    <property type="nucleotide sequence ID" value="NZ_JANARS010000002.1"/>
</dbReference>
<feature type="transmembrane region" description="Helical" evidence="2">
    <location>
        <begin position="38"/>
        <end position="59"/>
    </location>
</feature>
<protein>
    <submittedName>
        <fullName evidence="3">Uncharacterized protein</fullName>
    </submittedName>
</protein>
<evidence type="ECO:0000313" key="3">
    <source>
        <dbReference type="EMBL" id="MCP3421042.1"/>
    </source>
</evidence>
<accession>A0ABT1KTI0</accession>
<evidence type="ECO:0000256" key="2">
    <source>
        <dbReference type="SAM" id="Phobius"/>
    </source>
</evidence>
<evidence type="ECO:0000313" key="4">
    <source>
        <dbReference type="Proteomes" id="UP001204524"/>
    </source>
</evidence>
<proteinExistence type="predicted"/>
<comment type="caution">
    <text evidence="3">The sequence shown here is derived from an EMBL/GenBank/DDBJ whole genome shotgun (WGS) entry which is preliminary data.</text>
</comment>